<comment type="caution">
    <text evidence="2">The sequence shown here is derived from an EMBL/GenBank/DDBJ whole genome shotgun (WGS) entry which is preliminary data.</text>
</comment>
<sequence length="537" mass="59726">MHTVLSHGIVDLRNSIQRNERSLRVLQEVRAAMASTLGSGPHDMSQARHDLVDEVEFLKATLSEVNAEVLDLRTALYSIAPTLEQGHHDPREQRDQAQARLNDQQEELRDLASRLTAQTEKATELGRRVQEADQALEVMIAKVNDARDYTAHSARLVAGKEGVVKLALQNKSLVVAEMSDLRRSLEAERENSEKARQDRDRALPTAAELQEQLRVAQDRIAQLEAQPLRFSASNPAWDILLAENQDLREAAKTQKARAKDSRVRNKILRSQTETFQADALQKLGALESRVQGYESLDQRHREDLVQLEKLLREKQVSHDLEEKLQAFQESERTSARALLHANEHFQDAVPSFWDWVAQHLQVSGAAGVAPLIEAPGVRWPSSLTNSSIVDAMQVIRAVRGIGTLEKHVQEVERLPYKGLPFVPEAQTPICLVPLKSRKPSSAAALKMSNVPSVKLLCETITHGVEKSNFHPEDMSGPTIHPDDGVNNTLLLTQLRSSTTVEIEVGDSFDPPGAGSGSPPEDRPGFHLMLHFWGVSKG</sequence>
<accession>A0A418G180</accession>
<feature type="coiled-coil region" evidence="1">
    <location>
        <begin position="94"/>
        <end position="121"/>
    </location>
</feature>
<proteinExistence type="predicted"/>
<evidence type="ECO:0000256" key="1">
    <source>
        <dbReference type="SAM" id="Coils"/>
    </source>
</evidence>
<dbReference type="AlphaFoldDB" id="A0A418G180"/>
<name>A0A418G180_APHAT</name>
<keyword evidence="1" id="KW-0175">Coiled coil</keyword>
<protein>
    <submittedName>
        <fullName evidence="2">Uncharacterized protein</fullName>
    </submittedName>
</protein>
<reference evidence="2 3" key="1">
    <citation type="submission" date="2018-08" db="EMBL/GenBank/DDBJ databases">
        <title>Aphanomyces genome sequencing and annotation.</title>
        <authorList>
            <person name="Minardi D."/>
            <person name="Oidtmann B."/>
            <person name="Van Der Giezen M."/>
            <person name="Studholme D.J."/>
        </authorList>
    </citation>
    <scope>NUCLEOTIDE SEQUENCE [LARGE SCALE GENOMIC DNA]</scope>
    <source>
        <strain evidence="2 3">FDL457</strain>
    </source>
</reference>
<dbReference type="EMBL" id="QUTF01003550">
    <property type="protein sequence ID" value="RHZ41985.1"/>
    <property type="molecule type" value="Genomic_DNA"/>
</dbReference>
<gene>
    <name evidence="2" type="ORF">DYB26_009167</name>
</gene>
<evidence type="ECO:0000313" key="2">
    <source>
        <dbReference type="EMBL" id="RHZ41985.1"/>
    </source>
</evidence>
<organism evidence="2 3">
    <name type="scientific">Aphanomyces astaci</name>
    <name type="common">Crayfish plague agent</name>
    <dbReference type="NCBI Taxonomy" id="112090"/>
    <lineage>
        <taxon>Eukaryota</taxon>
        <taxon>Sar</taxon>
        <taxon>Stramenopiles</taxon>
        <taxon>Oomycota</taxon>
        <taxon>Saprolegniomycetes</taxon>
        <taxon>Saprolegniales</taxon>
        <taxon>Verrucalvaceae</taxon>
        <taxon>Aphanomyces</taxon>
    </lineage>
</organism>
<feature type="coiled-coil region" evidence="1">
    <location>
        <begin position="175"/>
        <end position="226"/>
    </location>
</feature>
<dbReference type="Proteomes" id="UP000286510">
    <property type="component" value="Unassembled WGS sequence"/>
</dbReference>
<evidence type="ECO:0000313" key="3">
    <source>
        <dbReference type="Proteomes" id="UP000286510"/>
    </source>
</evidence>